<evidence type="ECO:0000256" key="5">
    <source>
        <dbReference type="ARBA" id="ARBA00022764"/>
    </source>
</evidence>
<gene>
    <name evidence="9" type="ORF">IAB03_04280</name>
</gene>
<name>A0A9D1SCE7_9BACT</name>
<organism evidence="9 10">
    <name type="scientific">Candidatus Gallibacteroides avistercoris</name>
    <dbReference type="NCBI Taxonomy" id="2840833"/>
    <lineage>
        <taxon>Bacteria</taxon>
        <taxon>Pseudomonadati</taxon>
        <taxon>Bacteroidota</taxon>
        <taxon>Bacteroidia</taxon>
        <taxon>Bacteroidales</taxon>
        <taxon>Bacteroidaceae</taxon>
        <taxon>Bacteroidaceae incertae sedis</taxon>
        <taxon>Candidatus Gallibacteroides</taxon>
    </lineage>
</organism>
<dbReference type="GO" id="GO:0042597">
    <property type="term" value="C:periplasmic space"/>
    <property type="evidence" value="ECO:0007669"/>
    <property type="project" value="UniProtKB-SubCell"/>
</dbReference>
<evidence type="ECO:0000313" key="10">
    <source>
        <dbReference type="Proteomes" id="UP000824112"/>
    </source>
</evidence>
<evidence type="ECO:0000313" key="9">
    <source>
        <dbReference type="EMBL" id="HIU55011.1"/>
    </source>
</evidence>
<dbReference type="Pfam" id="PF16822">
    <property type="entry name" value="ALGX"/>
    <property type="match status" value="1"/>
</dbReference>
<dbReference type="Proteomes" id="UP000824112">
    <property type="component" value="Unassembled WGS sequence"/>
</dbReference>
<sequence>MKQTDKFTLSREEEALDEIKRTQIKRSEAQAAITLFLFFLIIVPAVQLLVSIPAFEMPRKVQGKGIDYVWEYNKQLIDQKEHWESSLEEQSFLQKFFPVPFQRFLTQVLHTGNEKAIVGKEDWLFYETDIRYYQTPINFNSVACIIDFANQLEKRGIKLLLMPVPLKPTYHPAMLSGRYPAGKRLQHPDYARWKAELQSAGISFATLPDTITYLREDTHWDAASMEKAADYLANDIRSYATVETGTTNYTLENEKICQRGDIYSMLRLKALLPWGAPQTVEIHPVLNERGEGCLPSRESPVLLLGDSFSNIYSLQGLGWGSGAGLAEQLAFRLQMPIDAIRRNDAGSIATRKILQNELKRGRDRLNGKQVVIWEFAERELSFGEWEKLDMTLGTPEPSTFIALDSGDSLTVQGTILERSASPMPDKVTYADHVIALHLTDLRHTSGDSIPGEAVVYTMGMKNRELTPEAFLRAGDHIRITLKSWQDNETQYGGFNRNELDDIELQLQEPVWGENIKRID</sequence>
<keyword evidence="6" id="KW-0016">Alginate biosynthesis</keyword>
<reference evidence="9" key="2">
    <citation type="journal article" date="2021" name="PeerJ">
        <title>Extensive microbial diversity within the chicken gut microbiome revealed by metagenomics and culture.</title>
        <authorList>
            <person name="Gilroy R."/>
            <person name="Ravi A."/>
            <person name="Getino M."/>
            <person name="Pursley I."/>
            <person name="Horton D.L."/>
            <person name="Alikhan N.F."/>
            <person name="Baker D."/>
            <person name="Gharbi K."/>
            <person name="Hall N."/>
            <person name="Watson M."/>
            <person name="Adriaenssens E.M."/>
            <person name="Foster-Nyarko E."/>
            <person name="Jarju S."/>
            <person name="Secka A."/>
            <person name="Antonio M."/>
            <person name="Oren A."/>
            <person name="Chaudhuri R.R."/>
            <person name="La Ragione R."/>
            <person name="Hildebrand F."/>
            <person name="Pallen M.J."/>
        </authorList>
    </citation>
    <scope>NUCLEOTIDE SEQUENCE</scope>
    <source>
        <strain evidence="9">CHK158-818</strain>
    </source>
</reference>
<proteinExistence type="predicted"/>
<keyword evidence="5" id="KW-0574">Periplasm</keyword>
<feature type="domain" description="AlgX/AlgJ SGNH hydrolase-like" evidence="8">
    <location>
        <begin position="117"/>
        <end position="377"/>
    </location>
</feature>
<evidence type="ECO:0000256" key="7">
    <source>
        <dbReference type="SAM" id="Phobius"/>
    </source>
</evidence>
<dbReference type="EMBL" id="DVNA01000102">
    <property type="protein sequence ID" value="HIU55011.1"/>
    <property type="molecule type" value="Genomic_DNA"/>
</dbReference>
<dbReference type="InterPro" id="IPR031811">
    <property type="entry name" value="ALGX/ALGJ_SGNH-like"/>
</dbReference>
<keyword evidence="7" id="KW-0812">Transmembrane</keyword>
<evidence type="ECO:0000259" key="8">
    <source>
        <dbReference type="Pfam" id="PF16822"/>
    </source>
</evidence>
<evidence type="ECO:0000256" key="3">
    <source>
        <dbReference type="ARBA" id="ARBA00022679"/>
    </source>
</evidence>
<protein>
    <recommendedName>
        <fullName evidence="8">AlgX/AlgJ SGNH hydrolase-like domain-containing protein</fullName>
    </recommendedName>
</protein>
<accession>A0A9D1SCE7</accession>
<evidence type="ECO:0000256" key="4">
    <source>
        <dbReference type="ARBA" id="ARBA00022729"/>
    </source>
</evidence>
<comment type="subcellular location">
    <subcellularLocation>
        <location evidence="1">Periplasm</location>
    </subcellularLocation>
</comment>
<comment type="pathway">
    <text evidence="2">Glycan biosynthesis; alginate biosynthesis.</text>
</comment>
<keyword evidence="4" id="KW-0732">Signal</keyword>
<keyword evidence="7" id="KW-0472">Membrane</keyword>
<evidence type="ECO:0000256" key="6">
    <source>
        <dbReference type="ARBA" id="ARBA00022841"/>
    </source>
</evidence>
<dbReference type="GO" id="GO:0042121">
    <property type="term" value="P:alginic acid biosynthetic process"/>
    <property type="evidence" value="ECO:0007669"/>
    <property type="project" value="UniProtKB-KW"/>
</dbReference>
<reference evidence="9" key="1">
    <citation type="submission" date="2020-10" db="EMBL/GenBank/DDBJ databases">
        <authorList>
            <person name="Gilroy R."/>
        </authorList>
    </citation>
    <scope>NUCLEOTIDE SEQUENCE</scope>
    <source>
        <strain evidence="9">CHK158-818</strain>
    </source>
</reference>
<evidence type="ECO:0000256" key="1">
    <source>
        <dbReference type="ARBA" id="ARBA00004418"/>
    </source>
</evidence>
<comment type="caution">
    <text evidence="9">The sequence shown here is derived from an EMBL/GenBank/DDBJ whole genome shotgun (WGS) entry which is preliminary data.</text>
</comment>
<dbReference type="GO" id="GO:0016740">
    <property type="term" value="F:transferase activity"/>
    <property type="evidence" value="ECO:0007669"/>
    <property type="project" value="UniProtKB-KW"/>
</dbReference>
<dbReference type="AlphaFoldDB" id="A0A9D1SCE7"/>
<feature type="transmembrane region" description="Helical" evidence="7">
    <location>
        <begin position="29"/>
        <end position="50"/>
    </location>
</feature>
<evidence type="ECO:0000256" key="2">
    <source>
        <dbReference type="ARBA" id="ARBA00005182"/>
    </source>
</evidence>
<keyword evidence="7" id="KW-1133">Transmembrane helix</keyword>
<keyword evidence="3" id="KW-0808">Transferase</keyword>